<feature type="transmembrane region" description="Helical" evidence="2">
    <location>
        <begin position="160"/>
        <end position="180"/>
    </location>
</feature>
<dbReference type="AlphaFoldDB" id="A0A4S4FGU5"/>
<keyword evidence="2" id="KW-1133">Transmembrane helix</keyword>
<evidence type="ECO:0000256" key="3">
    <source>
        <dbReference type="SAM" id="SignalP"/>
    </source>
</evidence>
<gene>
    <name evidence="4" type="ORF">E6C64_11520</name>
</gene>
<organism evidence="4 5">
    <name type="scientific">Naasia lichenicola</name>
    <dbReference type="NCBI Taxonomy" id="2565933"/>
    <lineage>
        <taxon>Bacteria</taxon>
        <taxon>Bacillati</taxon>
        <taxon>Actinomycetota</taxon>
        <taxon>Actinomycetes</taxon>
        <taxon>Micrococcales</taxon>
        <taxon>Microbacteriaceae</taxon>
        <taxon>Naasia</taxon>
    </lineage>
</organism>
<evidence type="ECO:0000313" key="5">
    <source>
        <dbReference type="Proteomes" id="UP000309133"/>
    </source>
</evidence>
<proteinExistence type="predicted"/>
<keyword evidence="3" id="KW-0732">Signal</keyword>
<dbReference type="InterPro" id="IPR011701">
    <property type="entry name" value="MFS"/>
</dbReference>
<feature type="transmembrane region" description="Helical" evidence="2">
    <location>
        <begin position="339"/>
        <end position="355"/>
    </location>
</feature>
<name>A0A4S4FGU5_9MICO</name>
<keyword evidence="2" id="KW-0812">Transmembrane</keyword>
<feature type="region of interest" description="Disordered" evidence="1">
    <location>
        <begin position="180"/>
        <end position="199"/>
    </location>
</feature>
<evidence type="ECO:0000256" key="2">
    <source>
        <dbReference type="SAM" id="Phobius"/>
    </source>
</evidence>
<dbReference type="Gene3D" id="1.20.1250.20">
    <property type="entry name" value="MFS general substrate transporter like domains"/>
    <property type="match status" value="1"/>
</dbReference>
<feature type="transmembrane region" description="Helical" evidence="2">
    <location>
        <begin position="132"/>
        <end position="154"/>
    </location>
</feature>
<dbReference type="EMBL" id="SSSM01000005">
    <property type="protein sequence ID" value="THG29341.1"/>
    <property type="molecule type" value="Genomic_DNA"/>
</dbReference>
<comment type="caution">
    <text evidence="4">The sequence shown here is derived from an EMBL/GenBank/DDBJ whole genome shotgun (WGS) entry which is preliminary data.</text>
</comment>
<sequence length="357" mass="34767">MTMRTAMVVALAAASAFSSFPSAFYQQLPPDFGSAALTTALLFAAHGIAAALAMGVLARRQGARWISRFGTAPIIVVALLVDALGGAVLALAGDGSELAELLVGRLVTGAALGIVTVCATSVIVTAPRGSSVTTACILGGVGAGAVLSGGIAAFDLARSAVFVVGILLLLLAAGLVHSASGRTSDLSPARQETDSPGGTPAVPPIFTAAVAVAVTLAFVSNGVLGLFTSIVPGFVAAESGGAPLIAGLTAGTALLAAGAARVLLAPVESGVVRIIGFVALALGAAAFAYGMVASAIPSALVGGALLGGAAGIAYSTAIDLAARTAGPVRIRMLAQVQRGGQLGLVIPVLLFPLAAQR</sequence>
<reference evidence="4 5" key="1">
    <citation type="submission" date="2019-04" db="EMBL/GenBank/DDBJ databases">
        <authorList>
            <person name="Jiang L."/>
        </authorList>
    </citation>
    <scope>NUCLEOTIDE SEQUENCE [LARGE SCALE GENOMIC DNA]</scope>
    <source>
        <strain evidence="4 5">YIM 131853</strain>
    </source>
</reference>
<protein>
    <submittedName>
        <fullName evidence="4">MFS transporter</fullName>
    </submittedName>
</protein>
<evidence type="ECO:0000256" key="1">
    <source>
        <dbReference type="SAM" id="MobiDB-lite"/>
    </source>
</evidence>
<feature type="transmembrane region" description="Helical" evidence="2">
    <location>
        <begin position="244"/>
        <end position="264"/>
    </location>
</feature>
<feature type="transmembrane region" description="Helical" evidence="2">
    <location>
        <begin position="36"/>
        <end position="57"/>
    </location>
</feature>
<dbReference type="GO" id="GO:0022857">
    <property type="term" value="F:transmembrane transporter activity"/>
    <property type="evidence" value="ECO:0007669"/>
    <property type="project" value="InterPro"/>
</dbReference>
<keyword evidence="2" id="KW-0472">Membrane</keyword>
<feature type="chain" id="PRO_5020600055" evidence="3">
    <location>
        <begin position="26"/>
        <end position="357"/>
    </location>
</feature>
<accession>A0A4S4FGU5</accession>
<feature type="transmembrane region" description="Helical" evidence="2">
    <location>
        <begin position="298"/>
        <end position="318"/>
    </location>
</feature>
<feature type="transmembrane region" description="Helical" evidence="2">
    <location>
        <begin position="103"/>
        <end position="125"/>
    </location>
</feature>
<feature type="transmembrane region" description="Helical" evidence="2">
    <location>
        <begin position="271"/>
        <end position="292"/>
    </location>
</feature>
<dbReference type="RefSeq" id="WP_136427671.1">
    <property type="nucleotide sequence ID" value="NZ_SSSM01000005.1"/>
</dbReference>
<dbReference type="Pfam" id="PF07690">
    <property type="entry name" value="MFS_1"/>
    <property type="match status" value="1"/>
</dbReference>
<feature type="transmembrane region" description="Helical" evidence="2">
    <location>
        <begin position="69"/>
        <end position="91"/>
    </location>
</feature>
<feature type="transmembrane region" description="Helical" evidence="2">
    <location>
        <begin position="201"/>
        <end position="224"/>
    </location>
</feature>
<dbReference type="InterPro" id="IPR036259">
    <property type="entry name" value="MFS_trans_sf"/>
</dbReference>
<feature type="signal peptide" evidence="3">
    <location>
        <begin position="1"/>
        <end position="25"/>
    </location>
</feature>
<evidence type="ECO:0000313" key="4">
    <source>
        <dbReference type="EMBL" id="THG29341.1"/>
    </source>
</evidence>
<dbReference type="Proteomes" id="UP000309133">
    <property type="component" value="Unassembled WGS sequence"/>
</dbReference>
<dbReference type="SUPFAM" id="SSF103473">
    <property type="entry name" value="MFS general substrate transporter"/>
    <property type="match status" value="1"/>
</dbReference>
<keyword evidence="5" id="KW-1185">Reference proteome</keyword>